<evidence type="ECO:0000313" key="2">
    <source>
        <dbReference type="EMBL" id="OWZ14623.1"/>
    </source>
</evidence>
<dbReference type="Proteomes" id="UP000198211">
    <property type="component" value="Unassembled WGS sequence"/>
</dbReference>
<feature type="chain" id="PRO_5013257147" description="RxLR effector protein" evidence="1">
    <location>
        <begin position="28"/>
        <end position="86"/>
    </location>
</feature>
<dbReference type="EMBL" id="NBNE01001297">
    <property type="protein sequence ID" value="OWZ14623.1"/>
    <property type="molecule type" value="Genomic_DNA"/>
</dbReference>
<evidence type="ECO:0008006" key="4">
    <source>
        <dbReference type="Google" id="ProtNLM"/>
    </source>
</evidence>
<keyword evidence="1" id="KW-0732">Signal</keyword>
<dbReference type="AlphaFoldDB" id="A0A225WA67"/>
<feature type="signal peptide" evidence="1">
    <location>
        <begin position="1"/>
        <end position="27"/>
    </location>
</feature>
<gene>
    <name evidence="2" type="ORF">PHMEG_00011876</name>
</gene>
<organism evidence="2 3">
    <name type="scientific">Phytophthora megakarya</name>
    <dbReference type="NCBI Taxonomy" id="4795"/>
    <lineage>
        <taxon>Eukaryota</taxon>
        <taxon>Sar</taxon>
        <taxon>Stramenopiles</taxon>
        <taxon>Oomycota</taxon>
        <taxon>Peronosporomycetes</taxon>
        <taxon>Peronosporales</taxon>
        <taxon>Peronosporaceae</taxon>
        <taxon>Phytophthora</taxon>
    </lineage>
</organism>
<protein>
    <recommendedName>
        <fullName evidence="4">RxLR effector protein</fullName>
    </recommendedName>
</protein>
<reference evidence="3" key="1">
    <citation type="submission" date="2017-03" db="EMBL/GenBank/DDBJ databases">
        <title>Phytopthora megakarya and P. palmivora, two closely related causual agents of cacao black pod achieved similar genome size and gene model numbers by different mechanisms.</title>
        <authorList>
            <person name="Ali S."/>
            <person name="Shao J."/>
            <person name="Larry D.J."/>
            <person name="Kronmiller B."/>
            <person name="Shen D."/>
            <person name="Strem M.D."/>
            <person name="Melnick R.L."/>
            <person name="Guiltinan M.J."/>
            <person name="Tyler B.M."/>
            <person name="Meinhardt L.W."/>
            <person name="Bailey B.A."/>
        </authorList>
    </citation>
    <scope>NUCLEOTIDE SEQUENCE [LARGE SCALE GENOMIC DNA]</scope>
    <source>
        <strain evidence="3">zdho120</strain>
    </source>
</reference>
<name>A0A225WA67_9STRA</name>
<evidence type="ECO:0000313" key="3">
    <source>
        <dbReference type="Proteomes" id="UP000198211"/>
    </source>
</evidence>
<accession>A0A225WA67</accession>
<sequence length="86" mass="10159">MIRFVLVFVAILPWLLLFSESSSKTEGTSIVSMLSVFKWRELRDLLWEGRNEFDFTLDSWPETENEDECLDHYRDAKHNDICVISS</sequence>
<comment type="caution">
    <text evidence="2">The sequence shown here is derived from an EMBL/GenBank/DDBJ whole genome shotgun (WGS) entry which is preliminary data.</text>
</comment>
<proteinExistence type="predicted"/>
<dbReference type="OrthoDB" id="91644at2759"/>
<evidence type="ECO:0000256" key="1">
    <source>
        <dbReference type="SAM" id="SignalP"/>
    </source>
</evidence>
<keyword evidence="3" id="KW-1185">Reference proteome</keyword>